<dbReference type="InterPro" id="IPR017501">
    <property type="entry name" value="Phage_infect_YhgE_C"/>
</dbReference>
<feature type="domain" description="ABC-2 type transporter transmembrane" evidence="7">
    <location>
        <begin position="24"/>
        <end position="157"/>
    </location>
</feature>
<dbReference type="PANTHER" id="PTHR43077:SF5">
    <property type="entry name" value="PHAGE INFECTION PROTEIN"/>
    <property type="match status" value="1"/>
</dbReference>
<keyword evidence="2 6" id="KW-0812">Transmembrane</keyword>
<dbReference type="InterPro" id="IPR013525">
    <property type="entry name" value="ABC2_TM"/>
</dbReference>
<name>A0A5B0EEI1_9MICC</name>
<dbReference type="NCBIfam" id="TIGR03061">
    <property type="entry name" value="pip_yhgE_Nterm"/>
    <property type="match status" value="1"/>
</dbReference>
<dbReference type="NCBIfam" id="TIGR03062">
    <property type="entry name" value="pip_yhgE_Cterm"/>
    <property type="match status" value="1"/>
</dbReference>
<evidence type="ECO:0000259" key="7">
    <source>
        <dbReference type="Pfam" id="PF12698"/>
    </source>
</evidence>
<evidence type="ECO:0000256" key="1">
    <source>
        <dbReference type="ARBA" id="ARBA00004141"/>
    </source>
</evidence>
<sequence>MTTLRLALSELKRMTSGTLPRIAIIAMALVPLLYGALYLYANWDPYAHLHNVKAAIVNLDTGSTKDGKELQVGDDVTAELIEDGTFGWEVVTSEAEADAGVASGDFSFALTIPKDFSANLASPGDFEKAKQGILKITTNDANNYMVGTFADKLAGQVHNTVAKEVGTQTADALLTGFSDIHSSMSKAADGAGELHTGTVKLSDGVTTLTDGVTTLADGAGKLNTGASDLSDGAGTLADGTGSLVDGQQKLATGARKLATGADTLADGTTELNAGLTELKSKTSALPAKTKQLDDGAQTAAAASTKLAAGAAEVAAGNKALDDKVTQAAETIKALENDAESRIDSATEALDARLDKLVKDGVVTEAQAQRLRSEVKDAAASSGVAQQVADTKKQLAGAQSQISALSDGSAQVSAGAKELSGGLSTLADGTHQLAGAMPALKTGISDAAGGSAKLDTGAKSLSDGASTLADGQQDALAGAKKLDTGAGKLATGADTLHTGTGSLLAGVGDLGDGVGELGDGATELSDGSSELSTKLADGTDEVPNPDDTDRKQVSSVIGDPVSIQTTEQAKAAVYGEGLAPFFMTLAIWIGAFILVQIMRPITKRALASNAANWKIAIGGWLPFLGISMIQGTILYAVVLFGLGLNTAHPWATWGLFLMASMAFTAMIQGICALAGTPGKMVVLVLMVLQLVSSGGTFPWETTPSILHVAHRWLPMGHVVTGLRHLMYGADLTVLGPIVAGLIGYTVLGLVASTVAVRLHKTWSLKSLHPELSA</sequence>
<evidence type="ECO:0000256" key="3">
    <source>
        <dbReference type="ARBA" id="ARBA00022989"/>
    </source>
</evidence>
<dbReference type="PANTHER" id="PTHR43077">
    <property type="entry name" value="TRANSPORT PERMEASE YVFS-RELATED"/>
    <property type="match status" value="1"/>
</dbReference>
<feature type="transmembrane region" description="Helical" evidence="6">
    <location>
        <begin position="732"/>
        <end position="755"/>
    </location>
</feature>
<dbReference type="InterPro" id="IPR051328">
    <property type="entry name" value="T7SS_ABC-Transporter"/>
</dbReference>
<dbReference type="AlphaFoldDB" id="A0A5B0EEI1"/>
<dbReference type="Proteomes" id="UP000323856">
    <property type="component" value="Unassembled WGS sequence"/>
</dbReference>
<feature type="transmembrane region" description="Helical" evidence="6">
    <location>
        <begin position="618"/>
        <end position="643"/>
    </location>
</feature>
<comment type="caution">
    <text evidence="8">The sequence shown here is derived from an EMBL/GenBank/DDBJ whole genome shotgun (WGS) entry which is preliminary data.</text>
</comment>
<feature type="transmembrane region" description="Helical" evidence="6">
    <location>
        <begin position="649"/>
        <end position="672"/>
    </location>
</feature>
<dbReference type="OrthoDB" id="9811483at2"/>
<dbReference type="Pfam" id="PF12698">
    <property type="entry name" value="ABC2_membrane_3"/>
    <property type="match status" value="2"/>
</dbReference>
<gene>
    <name evidence="8" type="ORF">FQ154_09050</name>
</gene>
<evidence type="ECO:0000256" key="4">
    <source>
        <dbReference type="ARBA" id="ARBA00023136"/>
    </source>
</evidence>
<dbReference type="RefSeq" id="WP_149619430.1">
    <property type="nucleotide sequence ID" value="NZ_VOBL01000007.1"/>
</dbReference>
<comment type="subcellular location">
    <subcellularLocation>
        <location evidence="1">Membrane</location>
        <topology evidence="1">Multi-pass membrane protein</topology>
    </subcellularLocation>
</comment>
<protein>
    <submittedName>
        <fullName evidence="8">YhgE/Pip domain-containing protein</fullName>
    </submittedName>
</protein>
<dbReference type="GO" id="GO:0016020">
    <property type="term" value="C:membrane"/>
    <property type="evidence" value="ECO:0007669"/>
    <property type="project" value="UniProtKB-SubCell"/>
</dbReference>
<organism evidence="8 9">
    <name type="scientific">Paeniglutamicibacter gangotriensis</name>
    <dbReference type="NCBI Taxonomy" id="254787"/>
    <lineage>
        <taxon>Bacteria</taxon>
        <taxon>Bacillati</taxon>
        <taxon>Actinomycetota</taxon>
        <taxon>Actinomycetes</taxon>
        <taxon>Micrococcales</taxon>
        <taxon>Micrococcaceae</taxon>
        <taxon>Paeniglutamicibacter</taxon>
    </lineage>
</organism>
<evidence type="ECO:0000256" key="6">
    <source>
        <dbReference type="SAM" id="Phobius"/>
    </source>
</evidence>
<evidence type="ECO:0000256" key="5">
    <source>
        <dbReference type="SAM" id="MobiDB-lite"/>
    </source>
</evidence>
<accession>A0A5B0EEI1</accession>
<dbReference type="Gene3D" id="1.10.287.950">
    <property type="entry name" value="Methyl-accepting chemotaxis protein"/>
    <property type="match status" value="2"/>
</dbReference>
<feature type="transmembrane region" description="Helical" evidence="6">
    <location>
        <begin position="21"/>
        <end position="41"/>
    </location>
</feature>
<dbReference type="NCBIfam" id="TIGR03057">
    <property type="entry name" value="xxxLxxG_by_4"/>
    <property type="match status" value="7"/>
</dbReference>
<feature type="transmembrane region" description="Helical" evidence="6">
    <location>
        <begin position="577"/>
        <end position="597"/>
    </location>
</feature>
<evidence type="ECO:0000256" key="2">
    <source>
        <dbReference type="ARBA" id="ARBA00022692"/>
    </source>
</evidence>
<dbReference type="GO" id="GO:0140359">
    <property type="term" value="F:ABC-type transporter activity"/>
    <property type="evidence" value="ECO:0007669"/>
    <property type="project" value="InterPro"/>
</dbReference>
<feature type="domain" description="ABC-2 type transporter transmembrane" evidence="7">
    <location>
        <begin position="559"/>
        <end position="750"/>
    </location>
</feature>
<feature type="transmembrane region" description="Helical" evidence="6">
    <location>
        <begin position="679"/>
        <end position="698"/>
    </location>
</feature>
<dbReference type="SUPFAM" id="SSF58104">
    <property type="entry name" value="Methyl-accepting chemotaxis protein (MCP) signaling domain"/>
    <property type="match status" value="1"/>
</dbReference>
<keyword evidence="3 6" id="KW-1133">Transmembrane helix</keyword>
<evidence type="ECO:0000313" key="9">
    <source>
        <dbReference type="Proteomes" id="UP000323856"/>
    </source>
</evidence>
<dbReference type="InterPro" id="IPR023908">
    <property type="entry name" value="xxxLxxG_rpt"/>
</dbReference>
<dbReference type="EMBL" id="VOBL01000007">
    <property type="protein sequence ID" value="KAA0977427.1"/>
    <property type="molecule type" value="Genomic_DNA"/>
</dbReference>
<feature type="region of interest" description="Disordered" evidence="5">
    <location>
        <begin position="515"/>
        <end position="553"/>
    </location>
</feature>
<keyword evidence="4 6" id="KW-0472">Membrane</keyword>
<reference evidence="8 9" key="1">
    <citation type="submission" date="2019-07" db="EMBL/GenBank/DDBJ databases">
        <title>Analysis of the biochemical properties, biological activity and biotechnological potential of siderophores and biosurfactants produced by Antarctic psychrotolerant bacteria.</title>
        <authorList>
            <person name="Styczynski M."/>
            <person name="Krucon T."/>
            <person name="Decewicz P."/>
            <person name="Dziewit L."/>
        </authorList>
    </citation>
    <scope>NUCLEOTIDE SEQUENCE [LARGE SCALE GENOMIC DNA]</scope>
    <source>
        <strain evidence="8 9">ANT_H27</strain>
    </source>
</reference>
<proteinExistence type="predicted"/>
<evidence type="ECO:0000313" key="8">
    <source>
        <dbReference type="EMBL" id="KAA0977427.1"/>
    </source>
</evidence>
<dbReference type="InterPro" id="IPR017500">
    <property type="entry name" value="Phage_infect_YhgE_N"/>
</dbReference>